<comment type="caution">
    <text evidence="1">The sequence shown here is derived from an EMBL/GenBank/DDBJ whole genome shotgun (WGS) entry which is preliminary data.</text>
</comment>
<dbReference type="OrthoDB" id="2893765at2"/>
<gene>
    <name evidence="1" type="ORF">DFO73_104359</name>
</gene>
<name>A0A2V3A4I4_9BACI</name>
<dbReference type="RefSeq" id="WP_110064761.1">
    <property type="nucleotide sequence ID" value="NZ_QGTW01000004.1"/>
</dbReference>
<accession>A0A2V3A4I4</accession>
<organism evidence="1 2">
    <name type="scientific">Cytobacillus oceanisediminis</name>
    <dbReference type="NCBI Taxonomy" id="665099"/>
    <lineage>
        <taxon>Bacteria</taxon>
        <taxon>Bacillati</taxon>
        <taxon>Bacillota</taxon>
        <taxon>Bacilli</taxon>
        <taxon>Bacillales</taxon>
        <taxon>Bacillaceae</taxon>
        <taxon>Cytobacillus</taxon>
    </lineage>
</organism>
<dbReference type="Proteomes" id="UP000247150">
    <property type="component" value="Unassembled WGS sequence"/>
</dbReference>
<sequence>MNRERIEEIFDESGSPLLNSGLAFKIWLKGEWDSEGGEDIADFLNVFSFVEENELYADELLCHYRIFKYITEKNDLSFFSW</sequence>
<dbReference type="AlphaFoldDB" id="A0A2V3A4I4"/>
<protein>
    <submittedName>
        <fullName evidence="1">Uncharacterized protein</fullName>
    </submittedName>
</protein>
<proteinExistence type="predicted"/>
<reference evidence="1 2" key="1">
    <citation type="submission" date="2018-05" db="EMBL/GenBank/DDBJ databases">
        <title>Freshwater and sediment microbial communities from various areas in North America, analyzing microbe dynamics in response to fracking.</title>
        <authorList>
            <person name="Lamendella R."/>
        </authorList>
    </citation>
    <scope>NUCLEOTIDE SEQUENCE [LARGE SCALE GENOMIC DNA]</scope>
    <source>
        <strain evidence="1 2">15_TX</strain>
    </source>
</reference>
<evidence type="ECO:0000313" key="2">
    <source>
        <dbReference type="Proteomes" id="UP000247150"/>
    </source>
</evidence>
<evidence type="ECO:0000313" key="1">
    <source>
        <dbReference type="EMBL" id="PWW29716.1"/>
    </source>
</evidence>
<dbReference type="EMBL" id="QGTW01000004">
    <property type="protein sequence ID" value="PWW29716.1"/>
    <property type="molecule type" value="Genomic_DNA"/>
</dbReference>